<keyword evidence="1" id="KW-1133">Transmembrane helix</keyword>
<keyword evidence="1" id="KW-0812">Transmembrane</keyword>
<protein>
    <submittedName>
        <fullName evidence="2">Uncharacterized protein</fullName>
    </submittedName>
</protein>
<dbReference type="Proteomes" id="UP000603141">
    <property type="component" value="Unassembled WGS sequence"/>
</dbReference>
<reference evidence="2" key="1">
    <citation type="submission" date="2021-01" db="EMBL/GenBank/DDBJ databases">
        <title>Modified the classification status of verrucomicrobia.</title>
        <authorList>
            <person name="Feng X."/>
        </authorList>
    </citation>
    <scope>NUCLEOTIDE SEQUENCE</scope>
    <source>
        <strain evidence="2">KCTC 22041</strain>
    </source>
</reference>
<proteinExistence type="predicted"/>
<organism evidence="2 3">
    <name type="scientific">Luteolibacter pohnpeiensis</name>
    <dbReference type="NCBI Taxonomy" id="454153"/>
    <lineage>
        <taxon>Bacteria</taxon>
        <taxon>Pseudomonadati</taxon>
        <taxon>Verrucomicrobiota</taxon>
        <taxon>Verrucomicrobiia</taxon>
        <taxon>Verrucomicrobiales</taxon>
        <taxon>Verrucomicrobiaceae</taxon>
        <taxon>Luteolibacter</taxon>
    </lineage>
</organism>
<name>A0A934S8C3_9BACT</name>
<dbReference type="EMBL" id="JAENIJ010000066">
    <property type="protein sequence ID" value="MBK1884621.1"/>
    <property type="molecule type" value="Genomic_DNA"/>
</dbReference>
<feature type="transmembrane region" description="Helical" evidence="1">
    <location>
        <begin position="62"/>
        <end position="84"/>
    </location>
</feature>
<evidence type="ECO:0000256" key="1">
    <source>
        <dbReference type="SAM" id="Phobius"/>
    </source>
</evidence>
<accession>A0A934S8C3</accession>
<sequence>MSAIWSVFLSIAVSAPVATICVYLVENRLWVKWPLEPLILFGVTAAYSGPVALVAFGGSLPLAVATVMSLYFPALIYFLILRAISLRECI</sequence>
<keyword evidence="3" id="KW-1185">Reference proteome</keyword>
<dbReference type="RefSeq" id="WP_200273986.1">
    <property type="nucleotide sequence ID" value="NZ_JAENIJ010000066.1"/>
</dbReference>
<keyword evidence="1" id="KW-0472">Membrane</keyword>
<feature type="transmembrane region" description="Helical" evidence="1">
    <location>
        <begin position="6"/>
        <end position="25"/>
    </location>
</feature>
<feature type="transmembrane region" description="Helical" evidence="1">
    <location>
        <begin position="37"/>
        <end position="56"/>
    </location>
</feature>
<comment type="caution">
    <text evidence="2">The sequence shown here is derived from an EMBL/GenBank/DDBJ whole genome shotgun (WGS) entry which is preliminary data.</text>
</comment>
<dbReference type="AlphaFoldDB" id="A0A934S8C3"/>
<evidence type="ECO:0000313" key="3">
    <source>
        <dbReference type="Proteomes" id="UP000603141"/>
    </source>
</evidence>
<evidence type="ECO:0000313" key="2">
    <source>
        <dbReference type="EMBL" id="MBK1884621.1"/>
    </source>
</evidence>
<gene>
    <name evidence="2" type="ORF">JIN85_19550</name>
</gene>